<dbReference type="CDD" id="cd04301">
    <property type="entry name" value="NAT_SF"/>
    <property type="match status" value="1"/>
</dbReference>
<dbReference type="Gene3D" id="3.40.630.30">
    <property type="match status" value="1"/>
</dbReference>
<gene>
    <name evidence="2" type="ORF">P4B07_29355</name>
</gene>
<name>A0ABY8HUV5_ENSAD</name>
<dbReference type="RefSeq" id="WP_034805413.1">
    <property type="nucleotide sequence ID" value="NZ_CP015882.1"/>
</dbReference>
<protein>
    <submittedName>
        <fullName evidence="2">GNAT family N-acetyltransferase</fullName>
    </submittedName>
</protein>
<dbReference type="Proteomes" id="UP001214094">
    <property type="component" value="Plasmid unnamedB"/>
</dbReference>
<dbReference type="EMBL" id="CP121310">
    <property type="protein sequence ID" value="WFP95576.1"/>
    <property type="molecule type" value="Genomic_DNA"/>
</dbReference>
<dbReference type="Pfam" id="PF13302">
    <property type="entry name" value="Acetyltransf_3"/>
    <property type="match status" value="1"/>
</dbReference>
<sequence length="156" mass="17073">MITEVTKDDFDAMLAGFAREGLCLAPDVVIAPPEVLVMLRSLADDVGQRFAPAAWWIVNEGEVVGLCSVIRVPHERDVHIGYGIAPTRQGRGFATKAVSQILSWARSDPRVAQISAETGVENIASQRVLERNGFLRVGQRVDAEDGLVICWRAMTE</sequence>
<dbReference type="InterPro" id="IPR051531">
    <property type="entry name" value="N-acetyltransferase"/>
</dbReference>
<evidence type="ECO:0000259" key="1">
    <source>
        <dbReference type="PROSITE" id="PS51186"/>
    </source>
</evidence>
<dbReference type="GeneID" id="29523423"/>
<keyword evidence="2" id="KW-0614">Plasmid</keyword>
<dbReference type="InterPro" id="IPR016181">
    <property type="entry name" value="Acyl_CoA_acyltransferase"/>
</dbReference>
<reference evidence="2 3" key="1">
    <citation type="submission" date="2023-03" db="EMBL/GenBank/DDBJ databases">
        <title>Comparative genome and transcriptome analysis combination mining strategies for increasing vitamin B12 production of Ensifer adhaerens strain.</title>
        <authorList>
            <person name="Yongheng L."/>
        </authorList>
    </citation>
    <scope>NUCLEOTIDE SEQUENCE [LARGE SCALE GENOMIC DNA]</scope>
    <source>
        <strain evidence="2 3">Casida A-T305</strain>
        <plasmid evidence="2 3">unnamedB</plasmid>
    </source>
</reference>
<geneLocation type="plasmid" evidence="2 3">
    <name>unnamedB</name>
</geneLocation>
<evidence type="ECO:0000313" key="3">
    <source>
        <dbReference type="Proteomes" id="UP001214094"/>
    </source>
</evidence>
<dbReference type="PANTHER" id="PTHR43792">
    <property type="entry name" value="GNAT FAMILY, PUTATIVE (AFU_ORTHOLOGUE AFUA_3G00765)-RELATED-RELATED"/>
    <property type="match status" value="1"/>
</dbReference>
<dbReference type="SUPFAM" id="SSF55729">
    <property type="entry name" value="Acyl-CoA N-acyltransferases (Nat)"/>
    <property type="match status" value="1"/>
</dbReference>
<feature type="domain" description="N-acetyltransferase" evidence="1">
    <location>
        <begin position="1"/>
        <end position="156"/>
    </location>
</feature>
<dbReference type="PROSITE" id="PS51186">
    <property type="entry name" value="GNAT"/>
    <property type="match status" value="1"/>
</dbReference>
<keyword evidence="3" id="KW-1185">Reference proteome</keyword>
<dbReference type="PANTHER" id="PTHR43792:SF13">
    <property type="entry name" value="ACETYLTRANSFERASE"/>
    <property type="match status" value="1"/>
</dbReference>
<evidence type="ECO:0000313" key="2">
    <source>
        <dbReference type="EMBL" id="WFP95576.1"/>
    </source>
</evidence>
<proteinExistence type="predicted"/>
<accession>A0ABY8HUV5</accession>
<organism evidence="2 3">
    <name type="scientific">Ensifer adhaerens</name>
    <name type="common">Sinorhizobium morelense</name>
    <dbReference type="NCBI Taxonomy" id="106592"/>
    <lineage>
        <taxon>Bacteria</taxon>
        <taxon>Pseudomonadati</taxon>
        <taxon>Pseudomonadota</taxon>
        <taxon>Alphaproteobacteria</taxon>
        <taxon>Hyphomicrobiales</taxon>
        <taxon>Rhizobiaceae</taxon>
        <taxon>Sinorhizobium/Ensifer group</taxon>
        <taxon>Ensifer</taxon>
    </lineage>
</organism>
<dbReference type="InterPro" id="IPR000182">
    <property type="entry name" value="GNAT_dom"/>
</dbReference>